<accession>A0A8K0NW44</accession>
<feature type="domain" description="DUF4817" evidence="1">
    <location>
        <begin position="18"/>
        <end position="62"/>
    </location>
</feature>
<evidence type="ECO:0000313" key="2">
    <source>
        <dbReference type="EMBL" id="KAG8224136.1"/>
    </source>
</evidence>
<sequence length="192" mass="22668">MERWTAQHNAFFFFLKNVIERFFKNAESVTTTQRKFPLQFNGAIPTCNTILLLVQNYRETGSALKRKRKAVQRQPHPLKTLKLSMLQWKKCHYSHCKLQSKLSKRDKDFYEKNERISNYILAQKKDVLLILQKNIRKFKSHCIRIGSTPSTRANCCKIHKLSFHGQAAANNPHNKLAHAISYDVRIHWYTRP</sequence>
<evidence type="ECO:0000259" key="1">
    <source>
        <dbReference type="Pfam" id="PF16087"/>
    </source>
</evidence>
<protein>
    <recommendedName>
        <fullName evidence="1">DUF4817 domain-containing protein</fullName>
    </recommendedName>
</protein>
<dbReference type="Pfam" id="PF16087">
    <property type="entry name" value="DUF4817"/>
    <property type="match status" value="1"/>
</dbReference>
<dbReference type="EMBL" id="KZ308184">
    <property type="protein sequence ID" value="KAG8224136.1"/>
    <property type="molecule type" value="Genomic_DNA"/>
</dbReference>
<dbReference type="AlphaFoldDB" id="A0A8K0NW44"/>
<gene>
    <name evidence="2" type="ORF">J437_LFUL001830</name>
</gene>
<evidence type="ECO:0000313" key="3">
    <source>
        <dbReference type="Proteomes" id="UP000792457"/>
    </source>
</evidence>
<proteinExistence type="predicted"/>
<organism evidence="2 3">
    <name type="scientific">Ladona fulva</name>
    <name type="common">Scarce chaser dragonfly</name>
    <name type="synonym">Libellula fulva</name>
    <dbReference type="NCBI Taxonomy" id="123851"/>
    <lineage>
        <taxon>Eukaryota</taxon>
        <taxon>Metazoa</taxon>
        <taxon>Ecdysozoa</taxon>
        <taxon>Arthropoda</taxon>
        <taxon>Hexapoda</taxon>
        <taxon>Insecta</taxon>
        <taxon>Pterygota</taxon>
        <taxon>Palaeoptera</taxon>
        <taxon>Odonata</taxon>
        <taxon>Epiprocta</taxon>
        <taxon>Anisoptera</taxon>
        <taxon>Libelluloidea</taxon>
        <taxon>Libellulidae</taxon>
        <taxon>Ladona</taxon>
    </lineage>
</organism>
<reference evidence="2" key="2">
    <citation type="submission" date="2017-10" db="EMBL/GenBank/DDBJ databases">
        <title>Ladona fulva Genome sequencing and assembly.</title>
        <authorList>
            <person name="Murali S."/>
            <person name="Richards S."/>
            <person name="Bandaranaike D."/>
            <person name="Bellair M."/>
            <person name="Blankenburg K."/>
            <person name="Chao H."/>
            <person name="Dinh H."/>
            <person name="Doddapaneni H."/>
            <person name="Dugan-Rocha S."/>
            <person name="Elkadiri S."/>
            <person name="Gnanaolivu R."/>
            <person name="Hernandez B."/>
            <person name="Skinner E."/>
            <person name="Javaid M."/>
            <person name="Lee S."/>
            <person name="Li M."/>
            <person name="Ming W."/>
            <person name="Munidasa M."/>
            <person name="Muniz J."/>
            <person name="Nguyen L."/>
            <person name="Hughes D."/>
            <person name="Osuji N."/>
            <person name="Pu L.-L."/>
            <person name="Puazo M."/>
            <person name="Qu C."/>
            <person name="Quiroz J."/>
            <person name="Raj R."/>
            <person name="Weissenberger G."/>
            <person name="Xin Y."/>
            <person name="Zou X."/>
            <person name="Han Y."/>
            <person name="Worley K."/>
            <person name="Muzny D."/>
            <person name="Gibbs R."/>
        </authorList>
    </citation>
    <scope>NUCLEOTIDE SEQUENCE</scope>
    <source>
        <strain evidence="2">Sampled in the wild</strain>
    </source>
</reference>
<dbReference type="OrthoDB" id="8197459at2759"/>
<comment type="caution">
    <text evidence="2">The sequence shown here is derived from an EMBL/GenBank/DDBJ whole genome shotgun (WGS) entry which is preliminary data.</text>
</comment>
<keyword evidence="3" id="KW-1185">Reference proteome</keyword>
<name>A0A8K0NW44_LADFU</name>
<dbReference type="InterPro" id="IPR032135">
    <property type="entry name" value="DUF4817"/>
</dbReference>
<reference evidence="2" key="1">
    <citation type="submission" date="2013-04" db="EMBL/GenBank/DDBJ databases">
        <authorList>
            <person name="Qu J."/>
            <person name="Murali S.C."/>
            <person name="Bandaranaike D."/>
            <person name="Bellair M."/>
            <person name="Blankenburg K."/>
            <person name="Chao H."/>
            <person name="Dinh H."/>
            <person name="Doddapaneni H."/>
            <person name="Downs B."/>
            <person name="Dugan-Rocha S."/>
            <person name="Elkadiri S."/>
            <person name="Gnanaolivu R.D."/>
            <person name="Hernandez B."/>
            <person name="Javaid M."/>
            <person name="Jayaseelan J.C."/>
            <person name="Lee S."/>
            <person name="Li M."/>
            <person name="Ming W."/>
            <person name="Munidasa M."/>
            <person name="Muniz J."/>
            <person name="Nguyen L."/>
            <person name="Ongeri F."/>
            <person name="Osuji N."/>
            <person name="Pu L.-L."/>
            <person name="Puazo M."/>
            <person name="Qu C."/>
            <person name="Quiroz J."/>
            <person name="Raj R."/>
            <person name="Weissenberger G."/>
            <person name="Xin Y."/>
            <person name="Zou X."/>
            <person name="Han Y."/>
            <person name="Richards S."/>
            <person name="Worley K."/>
            <person name="Muzny D."/>
            <person name="Gibbs R."/>
        </authorList>
    </citation>
    <scope>NUCLEOTIDE SEQUENCE</scope>
    <source>
        <strain evidence="2">Sampled in the wild</strain>
    </source>
</reference>
<dbReference type="Proteomes" id="UP000792457">
    <property type="component" value="Unassembled WGS sequence"/>
</dbReference>